<dbReference type="AlphaFoldDB" id="A0A5C6DC59"/>
<keyword evidence="2" id="KW-1185">Reference proteome</keyword>
<evidence type="ECO:0000313" key="1">
    <source>
        <dbReference type="EMBL" id="TWU32519.1"/>
    </source>
</evidence>
<gene>
    <name evidence="1" type="ORF">Poly41_54970</name>
</gene>
<proteinExistence type="predicted"/>
<evidence type="ECO:0000313" key="2">
    <source>
        <dbReference type="Proteomes" id="UP000319143"/>
    </source>
</evidence>
<accession>A0A5C6DC59</accession>
<dbReference type="Proteomes" id="UP000319143">
    <property type="component" value="Unassembled WGS sequence"/>
</dbReference>
<reference evidence="1 2" key="1">
    <citation type="submission" date="2019-02" db="EMBL/GenBank/DDBJ databases">
        <title>Deep-cultivation of Planctomycetes and their phenomic and genomic characterization uncovers novel biology.</title>
        <authorList>
            <person name="Wiegand S."/>
            <person name="Jogler M."/>
            <person name="Boedeker C."/>
            <person name="Pinto D."/>
            <person name="Vollmers J."/>
            <person name="Rivas-Marin E."/>
            <person name="Kohn T."/>
            <person name="Peeters S.H."/>
            <person name="Heuer A."/>
            <person name="Rast P."/>
            <person name="Oberbeckmann S."/>
            <person name="Bunk B."/>
            <person name="Jeske O."/>
            <person name="Meyerdierks A."/>
            <person name="Storesund J.E."/>
            <person name="Kallscheuer N."/>
            <person name="Luecker S."/>
            <person name="Lage O.M."/>
            <person name="Pohl T."/>
            <person name="Merkel B.J."/>
            <person name="Hornburger P."/>
            <person name="Mueller R.-W."/>
            <person name="Bruemmer F."/>
            <person name="Labrenz M."/>
            <person name="Spormann A.M."/>
            <person name="Op Den Camp H."/>
            <person name="Overmann J."/>
            <person name="Amann R."/>
            <person name="Jetten M.S.M."/>
            <person name="Mascher T."/>
            <person name="Medema M.H."/>
            <person name="Devos D.P."/>
            <person name="Kaster A.-K."/>
            <person name="Ovreas L."/>
            <person name="Rohde M."/>
            <person name="Galperin M.Y."/>
            <person name="Jogler C."/>
        </authorList>
    </citation>
    <scope>NUCLEOTIDE SEQUENCE [LARGE SCALE GENOMIC DNA]</scope>
    <source>
        <strain evidence="1 2">Poly41</strain>
    </source>
</reference>
<sequence length="141" mass="15636">MFTVPDRRPPQPSDYPGPWDYQMYRKPGEGIMPGRAITVSGFQAKGKALGWDFKIFEPGTYEVVINCNGVRNQNADAKGKLRANVAGQSIENTLNFVDLGQAHLGEVQVDTPGTYTFTLEVASDFNNAPRYRSVMLVPIRP</sequence>
<name>A0A5C6DC59_9BACT</name>
<comment type="caution">
    <text evidence="1">The sequence shown here is derived from an EMBL/GenBank/DDBJ whole genome shotgun (WGS) entry which is preliminary data.</text>
</comment>
<protein>
    <submittedName>
        <fullName evidence="1">Uncharacterized protein</fullName>
    </submittedName>
</protein>
<dbReference type="EMBL" id="SJPV01000012">
    <property type="protein sequence ID" value="TWU32519.1"/>
    <property type="molecule type" value="Genomic_DNA"/>
</dbReference>
<organism evidence="1 2">
    <name type="scientific">Novipirellula artificiosorum</name>
    <dbReference type="NCBI Taxonomy" id="2528016"/>
    <lineage>
        <taxon>Bacteria</taxon>
        <taxon>Pseudomonadati</taxon>
        <taxon>Planctomycetota</taxon>
        <taxon>Planctomycetia</taxon>
        <taxon>Pirellulales</taxon>
        <taxon>Pirellulaceae</taxon>
        <taxon>Novipirellula</taxon>
    </lineage>
</organism>